<evidence type="ECO:0000313" key="2">
    <source>
        <dbReference type="EMBL" id="MDM5146991.1"/>
    </source>
</evidence>
<protein>
    <submittedName>
        <fullName evidence="2">Accessory factor UbiK family protein</fullName>
    </submittedName>
</protein>
<dbReference type="Proteomes" id="UP001168167">
    <property type="component" value="Unassembled WGS sequence"/>
</dbReference>
<evidence type="ECO:0000256" key="1">
    <source>
        <dbReference type="SAM" id="Coils"/>
    </source>
</evidence>
<keyword evidence="3" id="KW-1185">Reference proteome</keyword>
<sequence length="80" mass="9163">MNANDKLCKRLAQLLTDTPVAEWQKNSRAVAANLLSRLDVVGREEFDAHCEMLSQAVTQVAKLEEKIRQLEKMNEDKIKH</sequence>
<name>A0ABT7QJV5_9GAMM</name>
<feature type="coiled-coil region" evidence="1">
    <location>
        <begin position="53"/>
        <end position="80"/>
    </location>
</feature>
<evidence type="ECO:0000313" key="3">
    <source>
        <dbReference type="Proteomes" id="UP001168167"/>
    </source>
</evidence>
<reference evidence="2" key="1">
    <citation type="submission" date="2022-08" db="EMBL/GenBank/DDBJ databases">
        <authorList>
            <person name="Dzunkova M."/>
            <person name="La Clair J."/>
            <person name="Tyml T."/>
            <person name="Doud D."/>
            <person name="Schulz F."/>
            <person name="Piquer S."/>
            <person name="Porcel Sanchis D."/>
            <person name="Osborn A."/>
            <person name="Robinson D."/>
            <person name="Louie K.B."/>
            <person name="Bowen B.P."/>
            <person name="Bowers R."/>
            <person name="Lee J."/>
            <person name="Arnau Llombart V."/>
            <person name="Diaz Villanueva W."/>
            <person name="Gosliner T."/>
            <person name="Northen T."/>
            <person name="Cheng J.-F."/>
            <person name="Burkart M.D."/>
            <person name="Woyke T."/>
        </authorList>
    </citation>
    <scope>NUCLEOTIDE SEQUENCE</scope>
    <source>
        <strain evidence="2">Df01</strain>
    </source>
</reference>
<reference evidence="2" key="2">
    <citation type="journal article" date="2023" name="Microbiome">
        <title>Synthase-selected sorting approach identifies a beta-lactone synthase in a nudibranch symbiotic bacterium.</title>
        <authorList>
            <person name="Dzunkova M."/>
            <person name="La Clair J.J."/>
            <person name="Tyml T."/>
            <person name="Doud D."/>
            <person name="Schulz F."/>
            <person name="Piquer-Esteban S."/>
            <person name="Porcel Sanchis D."/>
            <person name="Osborn A."/>
            <person name="Robinson D."/>
            <person name="Louie K.B."/>
            <person name="Bowen B.P."/>
            <person name="Bowers R.M."/>
            <person name="Lee J."/>
            <person name="Arnau V."/>
            <person name="Diaz-Villanueva W."/>
            <person name="Stepanauskas R."/>
            <person name="Gosliner T."/>
            <person name="Date S.V."/>
            <person name="Northen T.R."/>
            <person name="Cheng J.F."/>
            <person name="Burkart M.D."/>
            <person name="Woyke T."/>
        </authorList>
    </citation>
    <scope>NUCLEOTIDE SEQUENCE</scope>
    <source>
        <strain evidence="2">Df01</strain>
    </source>
</reference>
<gene>
    <name evidence="2" type="ORF">NQX30_01140</name>
</gene>
<dbReference type="EMBL" id="JANQAO010000001">
    <property type="protein sequence ID" value="MDM5146991.1"/>
    <property type="molecule type" value="Genomic_DNA"/>
</dbReference>
<keyword evidence="1" id="KW-0175">Coiled coil</keyword>
<organism evidence="2 3">
    <name type="scientific">Candidatus Doriopsillibacter californiensis</name>
    <dbReference type="NCBI Taxonomy" id="2970740"/>
    <lineage>
        <taxon>Bacteria</taxon>
        <taxon>Pseudomonadati</taxon>
        <taxon>Pseudomonadota</taxon>
        <taxon>Gammaproteobacteria</taxon>
        <taxon>Candidatus Tethybacterales</taxon>
        <taxon>Candidatus Persebacteraceae</taxon>
        <taxon>Candidatus Doriopsillibacter</taxon>
    </lineage>
</organism>
<accession>A0ABT7QJV5</accession>
<dbReference type="Pfam" id="PF04380">
    <property type="entry name" value="BMFP"/>
    <property type="match status" value="1"/>
</dbReference>
<proteinExistence type="predicted"/>
<comment type="caution">
    <text evidence="2">The sequence shown here is derived from an EMBL/GenBank/DDBJ whole genome shotgun (WGS) entry which is preliminary data.</text>
</comment>
<dbReference type="InterPro" id="IPR007475">
    <property type="entry name" value="UbiK"/>
</dbReference>